<sequence>MAQSASDITALSGAPVLRDMSTAISYPSTMPGMSPAITNLNPNDWSEIPTSEAAIPANSKLVREPTVPTQLWNLSNSDPYTVQPDGLPWQEAPALSMKIPAEQDMAETYPNYGGFGTRRKSPPVSELRWSESETTQCLSPPLHTSFTIPFEHYAMVYLDDMGQVGVMESLSIQEQGTVFTSEVREKFLEKLVRYNLGHHESLVCRVPTTLHRYSHSQEMANHHQIKRRKTSANDHAREILSFEHVSDPVEETSQSGVKDTVALTIGDTKGVLAYYESALIKFQQVNCKIIAKAFINFIEPCKRSKHPYTILGRRQKKPKWWPASVAHIEPDHLTAKERLDLLIHILRELGKRGITSDNLQEVARGCERHLRPNDQIERKMEILNDIFELRRLEEKFERGDVARYTLSNALCLPSPPVLGAQFQISAAELTIDHGDLYALEGRLDSIFKVAKHFNAVLLLDEADAFMEQRTSYLDEHNRLLTIFLRKLEYYEGILFLTSNRAIEFDDAILSRIHVKIKYEGLTKETRREIWKYFLSKARTPAGLSSIEGQDLHRLESLRLNGREIKNLTSIARALATFDGRRMSYGHLEMAAKSNEKFMEAVGESEHLNGMYKR</sequence>
<evidence type="ECO:0000313" key="4">
    <source>
        <dbReference type="Proteomes" id="UP000662466"/>
    </source>
</evidence>
<dbReference type="AlphaFoldDB" id="A0A8H6UTZ5"/>
<protein>
    <recommendedName>
        <fullName evidence="5">ATPase AAA-type core domain-containing protein</fullName>
    </recommendedName>
</protein>
<reference evidence="3" key="1">
    <citation type="submission" date="2020-06" db="EMBL/GenBank/DDBJ databases">
        <title>Draft genome sequences of strains closely related to Aspergillus parafelis and Aspergillus hiratsukae.</title>
        <authorList>
            <person name="Dos Santos R.A.C."/>
            <person name="Rivero-Menendez O."/>
            <person name="Steenwyk J.L."/>
            <person name="Mead M.E."/>
            <person name="Goldman G.H."/>
            <person name="Alastruey-Izquierdo A."/>
            <person name="Rokas A."/>
        </authorList>
    </citation>
    <scope>NUCLEOTIDE SEQUENCE</scope>
    <source>
        <strain evidence="3">CNM-CM6106</strain>
    </source>
</reference>
<proteinExistence type="predicted"/>
<feature type="domain" description="Subtelomeric hrmA-associated cluster protein AFUB-079030/YDR124W-like helical bundle" evidence="2">
    <location>
        <begin position="265"/>
        <end position="391"/>
    </location>
</feature>
<dbReference type="PANTHER" id="PTHR36102:SF5">
    <property type="entry name" value="YDR124W-LIKE HELICAL BUNDLE DOMAIN-CONTAINING PROTEIN"/>
    <property type="match status" value="1"/>
</dbReference>
<dbReference type="Proteomes" id="UP000662466">
    <property type="component" value="Unassembled WGS sequence"/>
</dbReference>
<dbReference type="PANTHER" id="PTHR36102">
    <property type="entry name" value="CHROMOSOME 10, WHOLE GENOME SHOTGUN SEQUENCE"/>
    <property type="match status" value="1"/>
</dbReference>
<feature type="domain" description="ATPase AAA-type core" evidence="1">
    <location>
        <begin position="437"/>
        <end position="517"/>
    </location>
</feature>
<dbReference type="InterPro" id="IPR047092">
    <property type="entry name" value="AFUB_07903/YDR124W-like_hel"/>
</dbReference>
<dbReference type="EMBL" id="JACBAF010002130">
    <property type="protein sequence ID" value="KAF7166812.1"/>
    <property type="molecule type" value="Genomic_DNA"/>
</dbReference>
<evidence type="ECO:0000259" key="2">
    <source>
        <dbReference type="Pfam" id="PF11001"/>
    </source>
</evidence>
<accession>A0A8H6UTZ5</accession>
<dbReference type="Gene3D" id="3.40.50.300">
    <property type="entry name" value="P-loop containing nucleotide triphosphate hydrolases"/>
    <property type="match status" value="1"/>
</dbReference>
<dbReference type="Pfam" id="PF00004">
    <property type="entry name" value="AAA"/>
    <property type="match status" value="1"/>
</dbReference>
<evidence type="ECO:0000313" key="3">
    <source>
        <dbReference type="EMBL" id="KAF7166812.1"/>
    </source>
</evidence>
<dbReference type="GO" id="GO:0005524">
    <property type="term" value="F:ATP binding"/>
    <property type="evidence" value="ECO:0007669"/>
    <property type="project" value="InterPro"/>
</dbReference>
<evidence type="ECO:0000259" key="1">
    <source>
        <dbReference type="Pfam" id="PF00004"/>
    </source>
</evidence>
<comment type="caution">
    <text evidence="3">The sequence shown here is derived from an EMBL/GenBank/DDBJ whole genome shotgun (WGS) entry which is preliminary data.</text>
</comment>
<dbReference type="InterPro" id="IPR027417">
    <property type="entry name" value="P-loop_NTPase"/>
</dbReference>
<dbReference type="SUPFAM" id="SSF52540">
    <property type="entry name" value="P-loop containing nucleoside triphosphate hydrolases"/>
    <property type="match status" value="1"/>
</dbReference>
<organism evidence="3 4">
    <name type="scientific">Aspergillus hiratsukae</name>
    <dbReference type="NCBI Taxonomy" id="1194566"/>
    <lineage>
        <taxon>Eukaryota</taxon>
        <taxon>Fungi</taxon>
        <taxon>Dikarya</taxon>
        <taxon>Ascomycota</taxon>
        <taxon>Pezizomycotina</taxon>
        <taxon>Eurotiomycetes</taxon>
        <taxon>Eurotiomycetidae</taxon>
        <taxon>Eurotiales</taxon>
        <taxon>Aspergillaceae</taxon>
        <taxon>Aspergillus</taxon>
        <taxon>Aspergillus subgen. Fumigati</taxon>
    </lineage>
</organism>
<dbReference type="InterPro" id="IPR021264">
    <property type="entry name" value="AFUB_079030/YDR124W-like"/>
</dbReference>
<gene>
    <name evidence="3" type="ORF">CNMCM6106_002510</name>
</gene>
<dbReference type="GO" id="GO:0016887">
    <property type="term" value="F:ATP hydrolysis activity"/>
    <property type="evidence" value="ECO:0007669"/>
    <property type="project" value="InterPro"/>
</dbReference>
<dbReference type="InterPro" id="IPR003959">
    <property type="entry name" value="ATPase_AAA_core"/>
</dbReference>
<evidence type="ECO:0008006" key="5">
    <source>
        <dbReference type="Google" id="ProtNLM"/>
    </source>
</evidence>
<dbReference type="Pfam" id="PF11001">
    <property type="entry name" value="AFUB_07903_YDR124W_hel"/>
    <property type="match status" value="1"/>
</dbReference>
<name>A0A8H6UTZ5_9EURO</name>